<evidence type="ECO:0000313" key="3">
    <source>
        <dbReference type="Proteomes" id="UP000703038"/>
    </source>
</evidence>
<evidence type="ECO:0000256" key="1">
    <source>
        <dbReference type="SAM" id="Phobius"/>
    </source>
</evidence>
<keyword evidence="1" id="KW-0472">Membrane</keyword>
<comment type="caution">
    <text evidence="2">The sequence shown here is derived from an EMBL/GenBank/DDBJ whole genome shotgun (WGS) entry which is preliminary data.</text>
</comment>
<accession>A0ABS2KN18</accession>
<gene>
    <name evidence="2" type="ORF">JOE42_000092</name>
</gene>
<name>A0ABS2KN18_9NOCA</name>
<proteinExistence type="predicted"/>
<reference evidence="2 3" key="1">
    <citation type="submission" date="2021-01" db="EMBL/GenBank/DDBJ databases">
        <title>Genomics of switchgrass bacterial isolates.</title>
        <authorList>
            <person name="Shade A."/>
        </authorList>
    </citation>
    <scope>NUCLEOTIDE SEQUENCE [LARGE SCALE GENOMIC DNA]</scope>
    <source>
        <strain evidence="2 3">PvP111</strain>
    </source>
</reference>
<feature type="transmembrane region" description="Helical" evidence="1">
    <location>
        <begin position="62"/>
        <end position="83"/>
    </location>
</feature>
<sequence>MAVCALVGLRLAAHQGNVPTAVAAGVVLTGAVAVVVVDTVRLRKRSRADAGPDAPRAIPARAPALAVLTASLGILALIVARTVTFGPGL</sequence>
<keyword evidence="1" id="KW-0812">Transmembrane</keyword>
<evidence type="ECO:0008006" key="4">
    <source>
        <dbReference type="Google" id="ProtNLM"/>
    </source>
</evidence>
<feature type="transmembrane region" description="Helical" evidence="1">
    <location>
        <begin position="22"/>
        <end position="42"/>
    </location>
</feature>
<dbReference type="EMBL" id="JAFBBK010000001">
    <property type="protein sequence ID" value="MBM7413359.1"/>
    <property type="molecule type" value="Genomic_DNA"/>
</dbReference>
<dbReference type="Proteomes" id="UP000703038">
    <property type="component" value="Unassembled WGS sequence"/>
</dbReference>
<evidence type="ECO:0000313" key="2">
    <source>
        <dbReference type="EMBL" id="MBM7413359.1"/>
    </source>
</evidence>
<organism evidence="2 3">
    <name type="scientific">Rhodococcoides corynebacterioides</name>
    <dbReference type="NCBI Taxonomy" id="53972"/>
    <lineage>
        <taxon>Bacteria</taxon>
        <taxon>Bacillati</taxon>
        <taxon>Actinomycetota</taxon>
        <taxon>Actinomycetes</taxon>
        <taxon>Mycobacteriales</taxon>
        <taxon>Nocardiaceae</taxon>
        <taxon>Rhodococcoides</taxon>
    </lineage>
</organism>
<keyword evidence="3" id="KW-1185">Reference proteome</keyword>
<keyword evidence="1" id="KW-1133">Transmembrane helix</keyword>
<protein>
    <recommendedName>
        <fullName evidence="4">DUF202 domain-containing protein</fullName>
    </recommendedName>
</protein>